<keyword evidence="2" id="KW-1185">Reference proteome</keyword>
<sequence length="51" mass="5862">MMTEQAVDSLAMFSLNDPRRFSRQSYTKSIRALNGRPENKGKDIHGKVYCI</sequence>
<organism evidence="1 2">
    <name type="scientific">Prevotella multiformis DSM 16608</name>
    <dbReference type="NCBI Taxonomy" id="888743"/>
    <lineage>
        <taxon>Bacteria</taxon>
        <taxon>Pseudomonadati</taxon>
        <taxon>Bacteroidota</taxon>
        <taxon>Bacteroidia</taxon>
        <taxon>Bacteroidales</taxon>
        <taxon>Prevotellaceae</taxon>
        <taxon>Prevotella</taxon>
    </lineage>
</organism>
<proteinExistence type="predicted"/>
<reference evidence="1 2" key="1">
    <citation type="submission" date="2011-01" db="EMBL/GenBank/DDBJ databases">
        <authorList>
            <person name="Muzny D."/>
            <person name="Qin X."/>
            <person name="Deng J."/>
            <person name="Jiang H."/>
            <person name="Liu Y."/>
            <person name="Qu J."/>
            <person name="Song X.-Z."/>
            <person name="Zhang L."/>
            <person name="Thornton R."/>
            <person name="Coyle M."/>
            <person name="Francisco L."/>
            <person name="Jackson L."/>
            <person name="Javaid M."/>
            <person name="Korchina V."/>
            <person name="Kovar C."/>
            <person name="Mata R."/>
            <person name="Mathew T."/>
            <person name="Ngo R."/>
            <person name="Nguyen L."/>
            <person name="Nguyen N."/>
            <person name="Okwuonu G."/>
            <person name="Ongeri F."/>
            <person name="Pham C."/>
            <person name="Simmons D."/>
            <person name="Wilczek-Boney K."/>
            <person name="Hale W."/>
            <person name="Jakkamsetti A."/>
            <person name="Pham P."/>
            <person name="Ruth R."/>
            <person name="San Lucas F."/>
            <person name="Warren J."/>
            <person name="Zhang J."/>
            <person name="Zhao Z."/>
            <person name="Zhou C."/>
            <person name="Zhu D."/>
            <person name="Lee S."/>
            <person name="Bess C."/>
            <person name="Blankenburg K."/>
            <person name="Forbes L."/>
            <person name="Fu Q."/>
            <person name="Gubbala S."/>
            <person name="Hirani K."/>
            <person name="Jayaseelan J.C."/>
            <person name="Lara F."/>
            <person name="Munidasa M."/>
            <person name="Palculict T."/>
            <person name="Patil S."/>
            <person name="Pu L.-L."/>
            <person name="Saada N."/>
            <person name="Tang L."/>
            <person name="Weissenberger G."/>
            <person name="Zhu Y."/>
            <person name="Hemphill L."/>
            <person name="Shang Y."/>
            <person name="Youmans B."/>
            <person name="Ayvaz T."/>
            <person name="Ross M."/>
            <person name="Santibanez J."/>
            <person name="Aqrawi P."/>
            <person name="Gross S."/>
            <person name="Joshi V."/>
            <person name="Fowler G."/>
            <person name="Nazareth L."/>
            <person name="Reid J."/>
            <person name="Worley K."/>
            <person name="Petrosino J."/>
            <person name="Highlander S."/>
            <person name="Gibbs R."/>
        </authorList>
    </citation>
    <scope>NUCLEOTIDE SEQUENCE [LARGE SCALE GENOMIC DNA]</scope>
    <source>
        <strain evidence="1 2">DSM 16608</strain>
    </source>
</reference>
<evidence type="ECO:0000313" key="1">
    <source>
        <dbReference type="EMBL" id="EGC19078.1"/>
    </source>
</evidence>
<protein>
    <submittedName>
        <fullName evidence="1">Uncharacterized protein</fullName>
    </submittedName>
</protein>
<name>F0F9R2_9BACT</name>
<dbReference type="EMBL" id="AEWX01000034">
    <property type="protein sequence ID" value="EGC19078.1"/>
    <property type="molecule type" value="Genomic_DNA"/>
</dbReference>
<comment type="caution">
    <text evidence="1">The sequence shown here is derived from an EMBL/GenBank/DDBJ whole genome shotgun (WGS) entry which is preliminary data.</text>
</comment>
<gene>
    <name evidence="1" type="ORF">HMPREF9141_2329</name>
</gene>
<accession>F0F9R2</accession>
<dbReference type="Proteomes" id="UP000005697">
    <property type="component" value="Unassembled WGS sequence"/>
</dbReference>
<dbReference type="AlphaFoldDB" id="F0F9R2"/>
<dbReference type="HOGENOM" id="CLU_3102247_0_0_10"/>
<evidence type="ECO:0000313" key="2">
    <source>
        <dbReference type="Proteomes" id="UP000005697"/>
    </source>
</evidence>